<name>A0A6H1PT67_KLEPN</name>
<geneLocation type="plasmid" evidence="1">
    <name>p397108-FIIK</name>
</geneLocation>
<evidence type="ECO:0000313" key="1">
    <source>
        <dbReference type="EMBL" id="QIZ17758.1"/>
    </source>
</evidence>
<protein>
    <submittedName>
        <fullName evidence="1">Uncharacterized protein</fullName>
    </submittedName>
</protein>
<keyword evidence="1" id="KW-0614">Plasmid</keyword>
<proteinExistence type="predicted"/>
<dbReference type="EMBL" id="MN824000">
    <property type="protein sequence ID" value="QIZ17758.1"/>
    <property type="molecule type" value="Genomic_DNA"/>
</dbReference>
<reference evidence="1" key="1">
    <citation type="submission" date="2019-12" db="EMBL/GenBank/DDBJ databases">
        <authorList>
            <person name="Zhou D."/>
        </authorList>
    </citation>
    <scope>NUCLEOTIDE SEQUENCE</scope>
    <source>
        <strain evidence="1">397108</strain>
        <plasmid evidence="1">p397108-FIIK</plasmid>
    </source>
</reference>
<accession>A0A6H1PT67</accession>
<organism evidence="1">
    <name type="scientific">Klebsiella pneumoniae</name>
    <dbReference type="NCBI Taxonomy" id="573"/>
    <lineage>
        <taxon>Bacteria</taxon>
        <taxon>Pseudomonadati</taxon>
        <taxon>Pseudomonadota</taxon>
        <taxon>Gammaproteobacteria</taxon>
        <taxon>Enterobacterales</taxon>
        <taxon>Enterobacteriaceae</taxon>
        <taxon>Klebsiella/Raoultella group</taxon>
        <taxon>Klebsiella</taxon>
        <taxon>Klebsiella pneumoniae complex</taxon>
    </lineage>
</organism>
<dbReference type="AlphaFoldDB" id="A0A6H1PT67"/>
<sequence>MISLSPPTICNSAKKVGYMLLVSVHYKPSWLSTKNRQLNLHFLPWPAVCAPTFLPCSGSIKKKTSMMQITTFTN</sequence>